<comment type="caution">
    <text evidence="7">The sequence shown here is derived from an EMBL/GenBank/DDBJ whole genome shotgun (WGS) entry which is preliminary data.</text>
</comment>
<dbReference type="EMBL" id="LGTW01000001">
    <property type="protein sequence ID" value="KWX26229.1"/>
    <property type="molecule type" value="Genomic_DNA"/>
</dbReference>
<dbReference type="Proteomes" id="UP000070612">
    <property type="component" value="Unassembled WGS sequence"/>
</dbReference>
<evidence type="ECO:0000256" key="2">
    <source>
        <dbReference type="ARBA" id="ARBA00023015"/>
    </source>
</evidence>
<evidence type="ECO:0000313" key="8">
    <source>
        <dbReference type="Proteomes" id="UP000070612"/>
    </source>
</evidence>
<keyword evidence="3 5" id="KW-0238">DNA-binding</keyword>
<dbReference type="Pfam" id="PF02909">
    <property type="entry name" value="TetR_C_1"/>
    <property type="match status" value="1"/>
</dbReference>
<accession>A0A132PV43</accession>
<dbReference type="GO" id="GO:0045892">
    <property type="term" value="P:negative regulation of DNA-templated transcription"/>
    <property type="evidence" value="ECO:0007669"/>
    <property type="project" value="InterPro"/>
</dbReference>
<evidence type="ECO:0000259" key="6">
    <source>
        <dbReference type="PROSITE" id="PS50977"/>
    </source>
</evidence>
<keyword evidence="4" id="KW-0804">Transcription</keyword>
<dbReference type="GO" id="GO:0003677">
    <property type="term" value="F:DNA binding"/>
    <property type="evidence" value="ECO:0007669"/>
    <property type="project" value="UniProtKB-UniRule"/>
</dbReference>
<feature type="DNA-binding region" description="H-T-H motif" evidence="5">
    <location>
        <begin position="17"/>
        <end position="36"/>
    </location>
</feature>
<dbReference type="GO" id="GO:0046677">
    <property type="term" value="P:response to antibiotic"/>
    <property type="evidence" value="ECO:0007669"/>
    <property type="project" value="InterPro"/>
</dbReference>
<dbReference type="STRING" id="59750.AWC31_34175"/>
<reference evidence="7 8" key="1">
    <citation type="submission" date="2015-07" db="EMBL/GenBank/DDBJ databases">
        <title>A draft genome sequence of Mycobacterium wolinskyi.</title>
        <authorList>
            <person name="de Man T.J."/>
            <person name="Perry K.A."/>
            <person name="Coulliette A.D."/>
            <person name="Jensen B."/>
            <person name="Toney N.C."/>
            <person name="Limbago B.M."/>
            <person name="Noble-Wang J."/>
        </authorList>
    </citation>
    <scope>NUCLEOTIDE SEQUENCE [LARGE SCALE GENOMIC DNA]</scope>
    <source>
        <strain evidence="7 8">CDC_01</strain>
    </source>
</reference>
<keyword evidence="2" id="KW-0805">Transcription regulation</keyword>
<dbReference type="PRINTS" id="PR00400">
    <property type="entry name" value="TETREPRESSOR"/>
</dbReference>
<organism evidence="7 8">
    <name type="scientific">Mycolicibacterium wolinskyi</name>
    <dbReference type="NCBI Taxonomy" id="59750"/>
    <lineage>
        <taxon>Bacteria</taxon>
        <taxon>Bacillati</taxon>
        <taxon>Actinomycetota</taxon>
        <taxon>Actinomycetes</taxon>
        <taxon>Mycobacteriales</taxon>
        <taxon>Mycobacteriaceae</taxon>
        <taxon>Mycolicibacterium</taxon>
    </lineage>
</organism>
<dbReference type="Pfam" id="PF00440">
    <property type="entry name" value="TetR_N"/>
    <property type="match status" value="1"/>
</dbReference>
<dbReference type="InterPro" id="IPR003012">
    <property type="entry name" value="Tet_transcr_reg_TetR"/>
</dbReference>
<dbReference type="Gene3D" id="1.10.10.60">
    <property type="entry name" value="Homeodomain-like"/>
    <property type="match status" value="1"/>
</dbReference>
<dbReference type="InterPro" id="IPR004111">
    <property type="entry name" value="Repressor_TetR_C"/>
</dbReference>
<dbReference type="AlphaFoldDB" id="A0A132PV43"/>
<keyword evidence="8" id="KW-1185">Reference proteome</keyword>
<gene>
    <name evidence="7" type="ORF">AFM11_01135</name>
</gene>
<evidence type="ECO:0000313" key="7">
    <source>
        <dbReference type="EMBL" id="KWX26229.1"/>
    </source>
</evidence>
<dbReference type="InterPro" id="IPR009057">
    <property type="entry name" value="Homeodomain-like_sf"/>
</dbReference>
<protein>
    <submittedName>
        <fullName evidence="7">TetR family transcriptional regulator</fullName>
    </submittedName>
</protein>
<dbReference type="InterPro" id="IPR036271">
    <property type="entry name" value="Tet_transcr_reg_TetR-rel_C_sf"/>
</dbReference>
<evidence type="ECO:0000256" key="3">
    <source>
        <dbReference type="ARBA" id="ARBA00023125"/>
    </source>
</evidence>
<keyword evidence="1" id="KW-0678">Repressor</keyword>
<evidence type="ECO:0000256" key="1">
    <source>
        <dbReference type="ARBA" id="ARBA00022491"/>
    </source>
</evidence>
<sequence>MTEALSLINEGGLESLTMRRLADRLNAHLPTIYRLVDGKDALMDEMAETILANAMSDFPPDSTDWAAQVKSLAAGLRSALLAQRDGARIVGGNYAAKSANLTFTDTLVGRMQAIGLVGEHALWAAGAVFCYVLGEVLEQQGATGGELETLEGVLHAGSYPHLASSPVDHLLDFDARFEFGLNLLVSGIRFGLKPGE</sequence>
<feature type="domain" description="HTH tetR-type" evidence="6">
    <location>
        <begin position="1"/>
        <end position="54"/>
    </location>
</feature>
<dbReference type="PATRIC" id="fig|59750.3.peg.233"/>
<dbReference type="SUPFAM" id="SSF46689">
    <property type="entry name" value="Homeodomain-like"/>
    <property type="match status" value="1"/>
</dbReference>
<name>A0A132PV43_9MYCO</name>
<dbReference type="InterPro" id="IPR001647">
    <property type="entry name" value="HTH_TetR"/>
</dbReference>
<evidence type="ECO:0000256" key="5">
    <source>
        <dbReference type="PROSITE-ProRule" id="PRU00335"/>
    </source>
</evidence>
<proteinExistence type="predicted"/>
<dbReference type="PROSITE" id="PS50977">
    <property type="entry name" value="HTH_TETR_2"/>
    <property type="match status" value="1"/>
</dbReference>
<dbReference type="RefSeq" id="WP_067843599.1">
    <property type="nucleotide sequence ID" value="NZ_LGTW01000001.1"/>
</dbReference>
<dbReference type="SUPFAM" id="SSF48498">
    <property type="entry name" value="Tetracyclin repressor-like, C-terminal domain"/>
    <property type="match status" value="1"/>
</dbReference>
<evidence type="ECO:0000256" key="4">
    <source>
        <dbReference type="ARBA" id="ARBA00023163"/>
    </source>
</evidence>
<dbReference type="Gene3D" id="1.10.357.10">
    <property type="entry name" value="Tetracycline Repressor, domain 2"/>
    <property type="match status" value="1"/>
</dbReference>